<name>A0A6P0GE57_9ACTN</name>
<evidence type="ECO:0000256" key="2">
    <source>
        <dbReference type="ARBA" id="ARBA00022649"/>
    </source>
</evidence>
<dbReference type="InterPro" id="IPR007712">
    <property type="entry name" value="RelE/ParE_toxin"/>
</dbReference>
<dbReference type="Proteomes" id="UP000471126">
    <property type="component" value="Unassembled WGS sequence"/>
</dbReference>
<dbReference type="Pfam" id="PF05016">
    <property type="entry name" value="ParE_toxin"/>
    <property type="match status" value="1"/>
</dbReference>
<dbReference type="PANTHER" id="PTHR35601">
    <property type="entry name" value="TOXIN RELE"/>
    <property type="match status" value="1"/>
</dbReference>
<dbReference type="SUPFAM" id="SSF143011">
    <property type="entry name" value="RelE-like"/>
    <property type="match status" value="1"/>
</dbReference>
<keyword evidence="2" id="KW-1277">Toxin-antitoxin system</keyword>
<dbReference type="RefSeq" id="WP_163475597.1">
    <property type="nucleotide sequence ID" value="NZ_JAAGWE010000010.1"/>
</dbReference>
<dbReference type="Gene3D" id="3.30.2310.20">
    <property type="entry name" value="RelE-like"/>
    <property type="match status" value="1"/>
</dbReference>
<gene>
    <name evidence="3" type="ORF">GCU54_05160</name>
</gene>
<evidence type="ECO:0000256" key="1">
    <source>
        <dbReference type="ARBA" id="ARBA00006226"/>
    </source>
</evidence>
<comment type="similarity">
    <text evidence="1">Belongs to the RelE toxin family.</text>
</comment>
<dbReference type="AlphaFoldDB" id="A0A6P0GE57"/>
<reference evidence="3 4" key="1">
    <citation type="submission" date="2019-12" db="EMBL/GenBank/DDBJ databases">
        <title>WGS of CPCC 203550 I12A-02606.</title>
        <authorList>
            <person name="Jiang Z."/>
        </authorList>
    </citation>
    <scope>NUCLEOTIDE SEQUENCE [LARGE SCALE GENOMIC DNA]</scope>
    <source>
        <strain evidence="3 4">I12A-02606</strain>
    </source>
</reference>
<evidence type="ECO:0000313" key="3">
    <source>
        <dbReference type="EMBL" id="NEM05409.1"/>
    </source>
</evidence>
<dbReference type="InterPro" id="IPR035093">
    <property type="entry name" value="RelE/ParE_toxin_dom_sf"/>
</dbReference>
<sequence length="93" mass="10681">MSDGQPRELILTPPPRRALAERLPEAVAAAVVDFVTRTLVMNPRRAGKPLRSELAGIWSARRGTYRVLYRVLEEPREVVVLRVDRRRDVYRSS</sequence>
<organism evidence="3 4">
    <name type="scientific">Geodermatophilus normandii</name>
    <dbReference type="NCBI Taxonomy" id="1137989"/>
    <lineage>
        <taxon>Bacteria</taxon>
        <taxon>Bacillati</taxon>
        <taxon>Actinomycetota</taxon>
        <taxon>Actinomycetes</taxon>
        <taxon>Geodermatophilales</taxon>
        <taxon>Geodermatophilaceae</taxon>
        <taxon>Geodermatophilus</taxon>
    </lineage>
</organism>
<proteinExistence type="inferred from homology"/>
<accession>A0A6P0GE57</accession>
<dbReference type="PANTHER" id="PTHR35601:SF1">
    <property type="entry name" value="TOXIN RELE"/>
    <property type="match status" value="1"/>
</dbReference>
<evidence type="ECO:0000313" key="4">
    <source>
        <dbReference type="Proteomes" id="UP000471126"/>
    </source>
</evidence>
<protein>
    <submittedName>
        <fullName evidence="3">Type II toxin-antitoxin system RelE/ParE family toxin</fullName>
    </submittedName>
</protein>
<comment type="caution">
    <text evidence="3">The sequence shown here is derived from an EMBL/GenBank/DDBJ whole genome shotgun (WGS) entry which is preliminary data.</text>
</comment>
<dbReference type="EMBL" id="JAAGWE010000010">
    <property type="protein sequence ID" value="NEM05409.1"/>
    <property type="molecule type" value="Genomic_DNA"/>
</dbReference>